<dbReference type="KEGG" id="moc:BB934_43955"/>
<reference evidence="1" key="1">
    <citation type="submission" date="2016-07" db="EMBL/GenBank/DDBJ databases">
        <title>Microvirga ossetica sp. nov. a new species of rhizobia isolated from root nodules of the legume species Vicia alpestris Steven originated from North Ossetia region in the Caucasus.</title>
        <authorList>
            <person name="Safronova V.I."/>
            <person name="Kuznetsova I.G."/>
            <person name="Sazanova A.L."/>
            <person name="Belimov A."/>
            <person name="Andronov E."/>
            <person name="Osledkin Y.S."/>
            <person name="Onishchuk O.P."/>
            <person name="Kurchak O.N."/>
            <person name="Shaposhnikov A.I."/>
            <person name="Willems A."/>
            <person name="Tikhonovich I.A."/>
        </authorList>
    </citation>
    <scope>NUCLEOTIDE SEQUENCE [LARGE SCALE GENOMIC DNA]</scope>
    <source>
        <strain evidence="1">V5/3M</strain>
        <plasmid evidence="1">unnamed4</plasmid>
    </source>
</reference>
<organism evidence="1">
    <name type="scientific">Microvirga ossetica</name>
    <dbReference type="NCBI Taxonomy" id="1882682"/>
    <lineage>
        <taxon>Bacteria</taxon>
        <taxon>Pseudomonadati</taxon>
        <taxon>Pseudomonadota</taxon>
        <taxon>Alphaproteobacteria</taxon>
        <taxon>Hyphomicrobiales</taxon>
        <taxon>Methylobacteriaceae</taxon>
        <taxon>Microvirga</taxon>
    </lineage>
</organism>
<keyword evidence="1" id="KW-0614">Plasmid</keyword>
<geneLocation type="plasmid" evidence="1">
    <name>unnamed4</name>
</geneLocation>
<name>A0A1B2EYT5_9HYPH</name>
<gene>
    <name evidence="1" type="ORF">BB934_43955</name>
</gene>
<accession>A0A1B2EYT5</accession>
<evidence type="ECO:0000313" key="1">
    <source>
        <dbReference type="EMBL" id="ANY85154.1"/>
    </source>
</evidence>
<proteinExistence type="predicted"/>
<dbReference type="EMBL" id="CP016620">
    <property type="protein sequence ID" value="ANY85154.1"/>
    <property type="molecule type" value="Genomic_DNA"/>
</dbReference>
<dbReference type="AlphaFoldDB" id="A0A1B2EYT5"/>
<protein>
    <submittedName>
        <fullName evidence="1">Uncharacterized protein</fullName>
    </submittedName>
</protein>
<sequence>MACALDTPDRLRKQFGIFPTTADVLMARCAEQGAHLTGAMAVIDREVPFLATAHRIFGGSKHRAASALRVKKSWVFLGGKAANPQLMTHTCKAPAFAFAISLRIGFHGRGVARAATHRMTVRRSLPPVAFRLPSIATPGPIEMARLVDPKYKEALLSGSTHASLATGNVRVILVDAADTTFAKDDATCRKR</sequence>